<comment type="caution">
    <text evidence="2">The sequence shown here is derived from an EMBL/GenBank/DDBJ whole genome shotgun (WGS) entry which is preliminary data.</text>
</comment>
<dbReference type="SUPFAM" id="SSF81606">
    <property type="entry name" value="PP2C-like"/>
    <property type="match status" value="1"/>
</dbReference>
<dbReference type="PANTHER" id="PTHR13832:SF827">
    <property type="entry name" value="PROTEIN PHOSPHATASE 1L"/>
    <property type="match status" value="1"/>
</dbReference>
<evidence type="ECO:0000259" key="1">
    <source>
        <dbReference type="PROSITE" id="PS51746"/>
    </source>
</evidence>
<organism evidence="2 3">
    <name type="scientific">Chryseobacterium kwangjuense</name>
    <dbReference type="NCBI Taxonomy" id="267125"/>
    <lineage>
        <taxon>Bacteria</taxon>
        <taxon>Pseudomonadati</taxon>
        <taxon>Bacteroidota</taxon>
        <taxon>Flavobacteriia</taxon>
        <taxon>Flavobacteriales</taxon>
        <taxon>Weeksellaceae</taxon>
        <taxon>Chryseobacterium group</taxon>
        <taxon>Chryseobacterium</taxon>
    </lineage>
</organism>
<gene>
    <name evidence="2" type="ORF">ACKW6Q_21590</name>
</gene>
<evidence type="ECO:0000313" key="2">
    <source>
        <dbReference type="EMBL" id="MFN1219569.1"/>
    </source>
</evidence>
<dbReference type="PROSITE" id="PS51746">
    <property type="entry name" value="PPM_2"/>
    <property type="match status" value="1"/>
</dbReference>
<dbReference type="Gene3D" id="3.60.40.10">
    <property type="entry name" value="PPM-type phosphatase domain"/>
    <property type="match status" value="1"/>
</dbReference>
<keyword evidence="2" id="KW-0378">Hydrolase</keyword>
<evidence type="ECO:0000313" key="3">
    <source>
        <dbReference type="Proteomes" id="UP001634154"/>
    </source>
</evidence>
<keyword evidence="3" id="KW-1185">Reference proteome</keyword>
<dbReference type="InterPro" id="IPR015655">
    <property type="entry name" value="PP2C"/>
</dbReference>
<dbReference type="RefSeq" id="WP_409358195.1">
    <property type="nucleotide sequence ID" value="NZ_JBJXVJ010000005.1"/>
</dbReference>
<dbReference type="InterPro" id="IPR001932">
    <property type="entry name" value="PPM-type_phosphatase-like_dom"/>
</dbReference>
<dbReference type="PANTHER" id="PTHR13832">
    <property type="entry name" value="PROTEIN PHOSPHATASE 2C"/>
    <property type="match status" value="1"/>
</dbReference>
<dbReference type="EC" id="3.1.3.16" evidence="2"/>
<feature type="domain" description="PPM-type phosphatase" evidence="1">
    <location>
        <begin position="6"/>
        <end position="247"/>
    </location>
</feature>
<reference evidence="2 3" key="1">
    <citation type="submission" date="2024-12" db="EMBL/GenBank/DDBJ databases">
        <title>Draft genome sequence of Chryseobacterium kwangjuense AG447.</title>
        <authorList>
            <person name="Cheptsov V.S."/>
            <person name="Belov A."/>
            <person name="Zavarzina A.G."/>
        </authorList>
    </citation>
    <scope>NUCLEOTIDE SEQUENCE [LARGE SCALE GENOMIC DNA]</scope>
    <source>
        <strain evidence="2 3">AG447</strain>
    </source>
</reference>
<accession>A0ABW9KAL3</accession>
<dbReference type="Proteomes" id="UP001634154">
    <property type="component" value="Unassembled WGS sequence"/>
</dbReference>
<dbReference type="CDD" id="cd00143">
    <property type="entry name" value="PP2Cc"/>
    <property type="match status" value="1"/>
</dbReference>
<dbReference type="SMART" id="SM00331">
    <property type="entry name" value="PP2C_SIG"/>
    <property type="match status" value="1"/>
</dbReference>
<dbReference type="Pfam" id="PF00481">
    <property type="entry name" value="PP2C"/>
    <property type="match status" value="1"/>
</dbReference>
<name>A0ABW9KAL3_9FLAO</name>
<dbReference type="SMART" id="SM00332">
    <property type="entry name" value="PP2Cc"/>
    <property type="match status" value="1"/>
</dbReference>
<dbReference type="GO" id="GO:0004722">
    <property type="term" value="F:protein serine/threonine phosphatase activity"/>
    <property type="evidence" value="ECO:0007669"/>
    <property type="project" value="UniProtKB-EC"/>
</dbReference>
<proteinExistence type="predicted"/>
<sequence length="257" mass="29098">MSNLFQTISFSMKGKRDYNEDSIFPNEEIPTQLNNLFLVCDGVGGQSKGEIASDLCCTQLNQFFTQQNVEVSNELIINEAIQFVEEKFNSYIEENPEAGDMASTITLLHLHSGGATLAHMGDSRIYLFRNGKIIFQTKDHSVVQDLFDAGVLETEEQMAQHKDRNRINRAMRSSSDKDYKAEIKIISDVQENDLFLLCTDGVLEAFSSEELSELFSQSIDLEEIKNKLTQKCAEKSSDNYSAYVVKITPEYIQQLQS</sequence>
<dbReference type="InterPro" id="IPR036457">
    <property type="entry name" value="PPM-type-like_dom_sf"/>
</dbReference>
<protein>
    <submittedName>
        <fullName evidence="2">PP2C family protein-serine/threonine phosphatase</fullName>
        <ecNumber evidence="2">3.1.3.16</ecNumber>
    </submittedName>
</protein>
<dbReference type="EMBL" id="JBJXVJ010000005">
    <property type="protein sequence ID" value="MFN1219569.1"/>
    <property type="molecule type" value="Genomic_DNA"/>
</dbReference>